<keyword evidence="2" id="KW-1133">Transmembrane helix</keyword>
<keyword evidence="4" id="KW-1185">Reference proteome</keyword>
<feature type="transmembrane region" description="Helical" evidence="2">
    <location>
        <begin position="95"/>
        <end position="120"/>
    </location>
</feature>
<keyword evidence="2" id="KW-0472">Membrane</keyword>
<evidence type="ECO:0000313" key="3">
    <source>
        <dbReference type="EMBL" id="KAJ0983805.1"/>
    </source>
</evidence>
<keyword evidence="2" id="KW-0812">Transmembrane</keyword>
<gene>
    <name evidence="3" type="ORF">J5N97_002161</name>
</gene>
<proteinExistence type="predicted"/>
<evidence type="ECO:0000256" key="2">
    <source>
        <dbReference type="SAM" id="Phobius"/>
    </source>
</evidence>
<protein>
    <submittedName>
        <fullName evidence="3">Uncharacterized protein</fullName>
    </submittedName>
</protein>
<feature type="compositionally biased region" description="Basic and acidic residues" evidence="1">
    <location>
        <begin position="1"/>
        <end position="20"/>
    </location>
</feature>
<reference evidence="3" key="1">
    <citation type="submission" date="2021-03" db="EMBL/GenBank/DDBJ databases">
        <authorList>
            <person name="Li Z."/>
            <person name="Yang C."/>
        </authorList>
    </citation>
    <scope>NUCLEOTIDE SEQUENCE</scope>
    <source>
        <strain evidence="3">Dzin_1.0</strain>
        <tissue evidence="3">Leaf</tissue>
    </source>
</reference>
<reference evidence="3" key="2">
    <citation type="journal article" date="2022" name="Hortic Res">
        <title>The genome of Dioscorea zingiberensis sheds light on the biosynthesis, origin and evolution of the medicinally important diosgenin saponins.</title>
        <authorList>
            <person name="Li Y."/>
            <person name="Tan C."/>
            <person name="Li Z."/>
            <person name="Guo J."/>
            <person name="Li S."/>
            <person name="Chen X."/>
            <person name="Wang C."/>
            <person name="Dai X."/>
            <person name="Yang H."/>
            <person name="Song W."/>
            <person name="Hou L."/>
            <person name="Xu J."/>
            <person name="Tong Z."/>
            <person name="Xu A."/>
            <person name="Yuan X."/>
            <person name="Wang W."/>
            <person name="Yang Q."/>
            <person name="Chen L."/>
            <person name="Sun Z."/>
            <person name="Wang K."/>
            <person name="Pan B."/>
            <person name="Chen J."/>
            <person name="Bao Y."/>
            <person name="Liu F."/>
            <person name="Qi X."/>
            <person name="Gang D.R."/>
            <person name="Wen J."/>
            <person name="Li J."/>
        </authorList>
    </citation>
    <scope>NUCLEOTIDE SEQUENCE</scope>
    <source>
        <strain evidence="3">Dzin_1.0</strain>
    </source>
</reference>
<accession>A0A9D5HNY1</accession>
<dbReference type="Proteomes" id="UP001085076">
    <property type="component" value="Miscellaneous, Linkage group lg01"/>
</dbReference>
<organism evidence="3 4">
    <name type="scientific">Dioscorea zingiberensis</name>
    <dbReference type="NCBI Taxonomy" id="325984"/>
    <lineage>
        <taxon>Eukaryota</taxon>
        <taxon>Viridiplantae</taxon>
        <taxon>Streptophyta</taxon>
        <taxon>Embryophyta</taxon>
        <taxon>Tracheophyta</taxon>
        <taxon>Spermatophyta</taxon>
        <taxon>Magnoliopsida</taxon>
        <taxon>Liliopsida</taxon>
        <taxon>Dioscoreales</taxon>
        <taxon>Dioscoreaceae</taxon>
        <taxon>Dioscorea</taxon>
    </lineage>
</organism>
<evidence type="ECO:0000256" key="1">
    <source>
        <dbReference type="SAM" id="MobiDB-lite"/>
    </source>
</evidence>
<dbReference type="EMBL" id="JAGGNH010000001">
    <property type="protein sequence ID" value="KAJ0983805.1"/>
    <property type="molecule type" value="Genomic_DNA"/>
</dbReference>
<feature type="transmembrane region" description="Helical" evidence="2">
    <location>
        <begin position="132"/>
        <end position="153"/>
    </location>
</feature>
<name>A0A9D5HNY1_9LILI</name>
<dbReference type="AlphaFoldDB" id="A0A9D5HNY1"/>
<comment type="caution">
    <text evidence="3">The sequence shown here is derived from an EMBL/GenBank/DDBJ whole genome shotgun (WGS) entry which is preliminary data.</text>
</comment>
<evidence type="ECO:0000313" key="4">
    <source>
        <dbReference type="Proteomes" id="UP001085076"/>
    </source>
</evidence>
<feature type="region of interest" description="Disordered" evidence="1">
    <location>
        <begin position="1"/>
        <end position="31"/>
    </location>
</feature>
<sequence>MDQGKSEIRPTTNKQDKELLNRSSGEVPRMEQEGQPIALDVQISSTAPVPGGGGDNTPAEKETTLAMYTQVFLTLATKTFGPNPPTVNNNKAYKVYFFLSLLVFTFDFLFVLYFAALVAGVRVPPMKKMKPWIYTAIAISFLTFALGTCILLAA</sequence>